<name>A0A090MZ65_STRRB</name>
<dbReference type="SMART" id="SM00184">
    <property type="entry name" value="RING"/>
    <property type="match status" value="1"/>
</dbReference>
<gene>
    <name evidence="6 8 9" type="ORF">SRAE_2000305100</name>
</gene>
<keyword evidence="2 4" id="KW-0863">Zinc-finger</keyword>
<dbReference type="GO" id="GO:0008270">
    <property type="term" value="F:zinc ion binding"/>
    <property type="evidence" value="ECO:0007669"/>
    <property type="project" value="UniProtKB-KW"/>
</dbReference>
<feature type="domain" description="RING-type" evidence="5">
    <location>
        <begin position="10"/>
        <end position="48"/>
    </location>
</feature>
<dbReference type="InterPro" id="IPR013083">
    <property type="entry name" value="Znf_RING/FYVE/PHD"/>
</dbReference>
<dbReference type="Pfam" id="PF13923">
    <property type="entry name" value="zf-C3HC4_2"/>
    <property type="match status" value="1"/>
</dbReference>
<dbReference type="Proteomes" id="UP000035682">
    <property type="component" value="Unplaced"/>
</dbReference>
<dbReference type="STRING" id="34506.A0A090MZ65"/>
<evidence type="ECO:0000313" key="6">
    <source>
        <dbReference type="EMBL" id="CEF68394.1"/>
    </source>
</evidence>
<keyword evidence="1" id="KW-0479">Metal-binding</keyword>
<dbReference type="PROSITE" id="PS50089">
    <property type="entry name" value="ZF_RING_2"/>
    <property type="match status" value="1"/>
</dbReference>
<dbReference type="WBParaSite" id="SRAE_2000305100.1">
    <property type="protein sequence ID" value="SRAE_2000305100.1"/>
    <property type="gene ID" value="WBGene00263271"/>
</dbReference>
<sequence>MDINERSITCSVCLDIFYDPVTIECGHCFCEYCIQYTINLNDKCPICQKNVEYDPINNYSLNKYIIDKINNGSIDNLSIKKYKNKLVSRRYDLALLRQAMIALFEILKFTNYKFPIDQLKIIWKRMVDLDLKIPPPNETMLRAVEDILEMQKNNYIKLISHSGKILVVKA</sequence>
<dbReference type="OrthoDB" id="5792560at2759"/>
<protein>
    <submittedName>
        <fullName evidence="6 8">Zinc finger, RING-type domain and Zinc finger, RING/FYVE/PHD-type domain-containing protein</fullName>
    </submittedName>
</protein>
<dbReference type="GeneID" id="36380764"/>
<dbReference type="Gene3D" id="3.30.40.10">
    <property type="entry name" value="Zinc/RING finger domain, C3HC4 (zinc finger)"/>
    <property type="match status" value="1"/>
</dbReference>
<dbReference type="InterPro" id="IPR017907">
    <property type="entry name" value="Znf_RING_CS"/>
</dbReference>
<evidence type="ECO:0000256" key="3">
    <source>
        <dbReference type="ARBA" id="ARBA00022833"/>
    </source>
</evidence>
<dbReference type="EMBL" id="LN609529">
    <property type="protein sequence ID" value="CEF68394.1"/>
    <property type="molecule type" value="Genomic_DNA"/>
</dbReference>
<evidence type="ECO:0000313" key="7">
    <source>
        <dbReference type="Proteomes" id="UP000035682"/>
    </source>
</evidence>
<dbReference type="CTD" id="36380764"/>
<evidence type="ECO:0000256" key="4">
    <source>
        <dbReference type="PROSITE-ProRule" id="PRU00175"/>
    </source>
</evidence>
<proteinExistence type="predicted"/>
<keyword evidence="3" id="KW-0862">Zinc</keyword>
<dbReference type="AlphaFoldDB" id="A0A090MZ65"/>
<dbReference type="InterPro" id="IPR001841">
    <property type="entry name" value="Znf_RING"/>
</dbReference>
<evidence type="ECO:0000313" key="9">
    <source>
        <dbReference type="WormBase" id="SRAE_2000305100"/>
    </source>
</evidence>
<keyword evidence="7" id="KW-1185">Reference proteome</keyword>
<accession>A0A090MZ65</accession>
<organism evidence="6">
    <name type="scientific">Strongyloides ratti</name>
    <name type="common">Parasitic roundworm</name>
    <dbReference type="NCBI Taxonomy" id="34506"/>
    <lineage>
        <taxon>Eukaryota</taxon>
        <taxon>Metazoa</taxon>
        <taxon>Ecdysozoa</taxon>
        <taxon>Nematoda</taxon>
        <taxon>Chromadorea</taxon>
        <taxon>Rhabditida</taxon>
        <taxon>Tylenchina</taxon>
        <taxon>Panagrolaimomorpha</taxon>
        <taxon>Strongyloidoidea</taxon>
        <taxon>Strongyloididae</taxon>
        <taxon>Strongyloides</taxon>
    </lineage>
</organism>
<evidence type="ECO:0000256" key="1">
    <source>
        <dbReference type="ARBA" id="ARBA00022723"/>
    </source>
</evidence>
<reference evidence="8" key="2">
    <citation type="submission" date="2020-12" db="UniProtKB">
        <authorList>
            <consortium name="WormBaseParasite"/>
        </authorList>
    </citation>
    <scope>IDENTIFICATION</scope>
</reference>
<evidence type="ECO:0000259" key="5">
    <source>
        <dbReference type="PROSITE" id="PS50089"/>
    </source>
</evidence>
<evidence type="ECO:0000313" key="8">
    <source>
        <dbReference type="WBParaSite" id="SRAE_2000305100.1"/>
    </source>
</evidence>
<dbReference type="RefSeq" id="XP_024507594.1">
    <property type="nucleotide sequence ID" value="XM_024654199.1"/>
</dbReference>
<reference evidence="6 7" key="1">
    <citation type="submission" date="2014-09" db="EMBL/GenBank/DDBJ databases">
        <authorList>
            <person name="Martin A.A."/>
        </authorList>
    </citation>
    <scope>NUCLEOTIDE SEQUENCE</scope>
    <source>
        <strain evidence="7">ED321</strain>
        <strain evidence="6">ED321 Heterogonic</strain>
    </source>
</reference>
<evidence type="ECO:0000256" key="2">
    <source>
        <dbReference type="ARBA" id="ARBA00022771"/>
    </source>
</evidence>
<dbReference type="PANTHER" id="PTHR23327">
    <property type="entry name" value="RING FINGER PROTEIN 127"/>
    <property type="match status" value="1"/>
</dbReference>
<dbReference type="PROSITE" id="PS00518">
    <property type="entry name" value="ZF_RING_1"/>
    <property type="match status" value="1"/>
</dbReference>
<dbReference type="SUPFAM" id="SSF57850">
    <property type="entry name" value="RING/U-box"/>
    <property type="match status" value="1"/>
</dbReference>
<dbReference type="WormBase" id="SRAE_2000305100">
    <property type="protein sequence ID" value="SRP05762"/>
    <property type="gene ID" value="WBGene00263271"/>
</dbReference>